<dbReference type="Gene3D" id="3.30.300.20">
    <property type="match status" value="1"/>
</dbReference>
<feature type="compositionally biased region" description="Basic and acidic residues" evidence="4">
    <location>
        <begin position="103"/>
        <end position="116"/>
    </location>
</feature>
<dbReference type="SUPFAM" id="SSF82708">
    <property type="entry name" value="R3H domain"/>
    <property type="match status" value="1"/>
</dbReference>
<feature type="domain" description="R3H" evidence="5">
    <location>
        <begin position="203"/>
        <end position="267"/>
    </location>
</feature>
<reference evidence="6" key="1">
    <citation type="submission" date="2020-05" db="EMBL/GenBank/DDBJ databases">
        <authorList>
            <person name="Chiriac C."/>
            <person name="Salcher M."/>
            <person name="Ghai R."/>
            <person name="Kavagutti S V."/>
        </authorList>
    </citation>
    <scope>NUCLEOTIDE SEQUENCE</scope>
</reference>
<gene>
    <name evidence="6" type="ORF">UFOPK2582_01440</name>
    <name evidence="7" type="ORF">UFOPK3046_01765</name>
    <name evidence="8" type="ORF">UFOPK3914_02093</name>
    <name evidence="9" type="ORF">UFOPK4354_01805</name>
</gene>
<dbReference type="InterPro" id="IPR039247">
    <property type="entry name" value="KhpB"/>
</dbReference>
<accession>A0A6J6QIY0</accession>
<dbReference type="SMART" id="SM00393">
    <property type="entry name" value="R3H"/>
    <property type="match status" value="1"/>
</dbReference>
<dbReference type="InterPro" id="IPR038008">
    <property type="entry name" value="Jag_KH"/>
</dbReference>
<evidence type="ECO:0000313" key="8">
    <source>
        <dbReference type="EMBL" id="CAB5000205.1"/>
    </source>
</evidence>
<dbReference type="GO" id="GO:0008360">
    <property type="term" value="P:regulation of cell shape"/>
    <property type="evidence" value="ECO:0007669"/>
    <property type="project" value="UniProtKB-KW"/>
</dbReference>
<keyword evidence="1" id="KW-0133">Cell shape</keyword>
<dbReference type="InterPro" id="IPR001374">
    <property type="entry name" value="R3H_dom"/>
</dbReference>
<organism evidence="6">
    <name type="scientific">freshwater metagenome</name>
    <dbReference type="NCBI Taxonomy" id="449393"/>
    <lineage>
        <taxon>unclassified sequences</taxon>
        <taxon>metagenomes</taxon>
        <taxon>ecological metagenomes</taxon>
    </lineage>
</organism>
<sequence length="267" mass="29392">MEWVETTGKTVEEAKELALDQLGVDQEDAEFELLEEPKTGLFGRPRGDARVRARILPKSPRAKVDRKRRPRKDEAGSAPVAGNSANPSNAADDRNVSRGTSPSRERSEPRRNKEPMDQAEQCTVVEEFLTGLAESFGFSASAQAVFEDDDLRVNLSGEGLGVMVGPRLVTLEAIQEITRNTLQRQAEGREYGRVTVDIEGIRERRKQALTAFVTEQATTVTNGTTVVFEVMSSADRKQVHDVASEIDGISSVSEGEDPRRRVVLKPA</sequence>
<dbReference type="PANTHER" id="PTHR35800:SF1">
    <property type="entry name" value="RNA-BINDING PROTEIN KHPB"/>
    <property type="match status" value="1"/>
</dbReference>
<dbReference type="AlphaFoldDB" id="A0A6J6QIY0"/>
<dbReference type="InterPro" id="IPR038247">
    <property type="entry name" value="Jag_N_dom_sf"/>
</dbReference>
<keyword evidence="2" id="KW-0143">Chaperone</keyword>
<evidence type="ECO:0000313" key="9">
    <source>
        <dbReference type="EMBL" id="CAB5069093.1"/>
    </source>
</evidence>
<dbReference type="Pfam" id="PF14804">
    <property type="entry name" value="Jag_N"/>
    <property type="match status" value="1"/>
</dbReference>
<evidence type="ECO:0000256" key="2">
    <source>
        <dbReference type="ARBA" id="ARBA00023186"/>
    </source>
</evidence>
<keyword evidence="3" id="KW-0961">Cell wall biogenesis/degradation</keyword>
<evidence type="ECO:0000256" key="1">
    <source>
        <dbReference type="ARBA" id="ARBA00022960"/>
    </source>
</evidence>
<dbReference type="Gene3D" id="3.30.1370.50">
    <property type="entry name" value="R3H-like domain"/>
    <property type="match status" value="1"/>
</dbReference>
<proteinExistence type="predicted"/>
<protein>
    <submittedName>
        <fullName evidence="6">Unannotated protein</fullName>
    </submittedName>
</protein>
<dbReference type="InterPro" id="IPR015946">
    <property type="entry name" value="KH_dom-like_a/b"/>
</dbReference>
<dbReference type="InterPro" id="IPR036867">
    <property type="entry name" value="R3H_dom_sf"/>
</dbReference>
<name>A0A6J6QIY0_9ZZZZ</name>
<evidence type="ECO:0000256" key="4">
    <source>
        <dbReference type="SAM" id="MobiDB-lite"/>
    </source>
</evidence>
<dbReference type="PROSITE" id="PS51061">
    <property type="entry name" value="R3H"/>
    <property type="match status" value="1"/>
</dbReference>
<dbReference type="PANTHER" id="PTHR35800">
    <property type="entry name" value="PROTEIN JAG"/>
    <property type="match status" value="1"/>
</dbReference>
<dbReference type="EMBL" id="CAEZXS010000211">
    <property type="protein sequence ID" value="CAB4711297.1"/>
    <property type="molecule type" value="Genomic_DNA"/>
</dbReference>
<evidence type="ECO:0000256" key="3">
    <source>
        <dbReference type="ARBA" id="ARBA00023316"/>
    </source>
</evidence>
<dbReference type="InterPro" id="IPR032782">
    <property type="entry name" value="KhpB_N"/>
</dbReference>
<feature type="region of interest" description="Disordered" evidence="4">
    <location>
        <begin position="35"/>
        <end position="120"/>
    </location>
</feature>
<feature type="compositionally biased region" description="Basic residues" evidence="4">
    <location>
        <begin position="52"/>
        <end position="70"/>
    </location>
</feature>
<evidence type="ECO:0000313" key="6">
    <source>
        <dbReference type="EMBL" id="CAB4711297.1"/>
    </source>
</evidence>
<dbReference type="GO" id="GO:0003723">
    <property type="term" value="F:RNA binding"/>
    <property type="evidence" value="ECO:0007669"/>
    <property type="project" value="InterPro"/>
</dbReference>
<dbReference type="EMBL" id="CAFBOG010000295">
    <property type="protein sequence ID" value="CAB5000205.1"/>
    <property type="molecule type" value="Genomic_DNA"/>
</dbReference>
<dbReference type="EMBL" id="CAFAAQ010000213">
    <property type="protein sequence ID" value="CAB4821611.1"/>
    <property type="molecule type" value="Genomic_DNA"/>
</dbReference>
<dbReference type="SMART" id="SM01245">
    <property type="entry name" value="Jag_N"/>
    <property type="match status" value="1"/>
</dbReference>
<dbReference type="CDD" id="cd02414">
    <property type="entry name" value="KH-II_Jag"/>
    <property type="match status" value="1"/>
</dbReference>
<evidence type="ECO:0000313" key="7">
    <source>
        <dbReference type="EMBL" id="CAB4821611.1"/>
    </source>
</evidence>
<dbReference type="GO" id="GO:0071555">
    <property type="term" value="P:cell wall organization"/>
    <property type="evidence" value="ECO:0007669"/>
    <property type="project" value="UniProtKB-KW"/>
</dbReference>
<evidence type="ECO:0000259" key="5">
    <source>
        <dbReference type="PROSITE" id="PS51061"/>
    </source>
</evidence>
<dbReference type="Gene3D" id="3.30.30.80">
    <property type="entry name" value="probable RNA-binding protein from clostridium symbiosum atcc 14940"/>
    <property type="match status" value="1"/>
</dbReference>
<dbReference type="EMBL" id="CAFBQW010000271">
    <property type="protein sequence ID" value="CAB5069093.1"/>
    <property type="molecule type" value="Genomic_DNA"/>
</dbReference>
<dbReference type="Pfam" id="PF01424">
    <property type="entry name" value="R3H"/>
    <property type="match status" value="1"/>
</dbReference>